<dbReference type="EMBL" id="JBHMCE010000004">
    <property type="protein sequence ID" value="MFB9527867.1"/>
    <property type="molecule type" value="Genomic_DNA"/>
</dbReference>
<dbReference type="Proteomes" id="UP001589646">
    <property type="component" value="Unassembled WGS sequence"/>
</dbReference>
<organism evidence="1 2">
    <name type="scientific">Nonomuraea roseola</name>
    <dbReference type="NCBI Taxonomy" id="46179"/>
    <lineage>
        <taxon>Bacteria</taxon>
        <taxon>Bacillati</taxon>
        <taxon>Actinomycetota</taxon>
        <taxon>Actinomycetes</taxon>
        <taxon>Streptosporangiales</taxon>
        <taxon>Streptosporangiaceae</taxon>
        <taxon>Nonomuraea</taxon>
    </lineage>
</organism>
<keyword evidence="2" id="KW-1185">Reference proteome</keyword>
<sequence length="171" mass="19460">MTEFDGVTEDKDRGVTSKAGLYDFWTAEDAHVYLHDTDFRCLTYEPGRRPVLELEFLYDPRWTPPELSETPVVAFRFEDVRVVEWREDRQGHDSVATQSDAPPGQVECFDWDGAHLFTLDTFTLRLVFHARRAEVTVRAKSIPRPPTGTAKSVAPTSSWVTRSSGAAVRRV</sequence>
<proteinExistence type="predicted"/>
<gene>
    <name evidence="1" type="ORF">ACFFRN_14710</name>
</gene>
<protein>
    <submittedName>
        <fullName evidence="1">Uncharacterized protein</fullName>
    </submittedName>
</protein>
<reference evidence="1 2" key="1">
    <citation type="submission" date="2024-09" db="EMBL/GenBank/DDBJ databases">
        <authorList>
            <person name="Sun Q."/>
            <person name="Mori K."/>
        </authorList>
    </citation>
    <scope>NUCLEOTIDE SEQUENCE [LARGE SCALE GENOMIC DNA]</scope>
    <source>
        <strain evidence="1 2">JCM 3323</strain>
    </source>
</reference>
<accession>A0ABV5PXB7</accession>
<evidence type="ECO:0000313" key="2">
    <source>
        <dbReference type="Proteomes" id="UP001589646"/>
    </source>
</evidence>
<evidence type="ECO:0000313" key="1">
    <source>
        <dbReference type="EMBL" id="MFB9527867.1"/>
    </source>
</evidence>
<name>A0ABV5PXB7_9ACTN</name>
<dbReference type="RefSeq" id="WP_346126792.1">
    <property type="nucleotide sequence ID" value="NZ_BAAAXC010000015.1"/>
</dbReference>
<comment type="caution">
    <text evidence="1">The sequence shown here is derived from an EMBL/GenBank/DDBJ whole genome shotgun (WGS) entry which is preliminary data.</text>
</comment>